<dbReference type="AlphaFoldDB" id="A0A0B5AM31"/>
<evidence type="ECO:0000313" key="1">
    <source>
        <dbReference type="EMBL" id="AJD89618.1"/>
    </source>
</evidence>
<organism evidence="1 2">
    <name type="scientific">Jeotgalibacillus malaysiensis</name>
    <dbReference type="NCBI Taxonomy" id="1508404"/>
    <lineage>
        <taxon>Bacteria</taxon>
        <taxon>Bacillati</taxon>
        <taxon>Bacillota</taxon>
        <taxon>Bacilli</taxon>
        <taxon>Bacillales</taxon>
        <taxon>Caryophanaceae</taxon>
        <taxon>Jeotgalibacillus</taxon>
    </lineage>
</organism>
<gene>
    <name evidence="1" type="ORF">JMA_03010</name>
</gene>
<proteinExistence type="predicted"/>
<dbReference type="HOGENOM" id="CLU_2153256_0_0_9"/>
<protein>
    <submittedName>
        <fullName evidence="1">Uncharacterized protein</fullName>
    </submittedName>
</protein>
<dbReference type="OrthoDB" id="2884933at2"/>
<keyword evidence="2" id="KW-1185">Reference proteome</keyword>
<dbReference type="EMBL" id="CP009416">
    <property type="protein sequence ID" value="AJD89618.1"/>
    <property type="molecule type" value="Genomic_DNA"/>
</dbReference>
<dbReference type="Proteomes" id="UP000031449">
    <property type="component" value="Chromosome"/>
</dbReference>
<reference evidence="1 2" key="1">
    <citation type="submission" date="2014-08" db="EMBL/GenBank/DDBJ databases">
        <title>Complete genome of a marine bacteria Jeotgalibacillus malaysiensis.</title>
        <authorList>
            <person name="Yaakop A.S."/>
            <person name="Chan K.-G."/>
            <person name="Goh K.M."/>
        </authorList>
    </citation>
    <scope>NUCLEOTIDE SEQUENCE [LARGE SCALE GENOMIC DNA]</scope>
    <source>
        <strain evidence="1 2">D5</strain>
    </source>
</reference>
<name>A0A0B5AM31_9BACL</name>
<evidence type="ECO:0000313" key="2">
    <source>
        <dbReference type="Proteomes" id="UP000031449"/>
    </source>
</evidence>
<dbReference type="BioCyc" id="JESP1508404:G14D9-9518-MONOMER"/>
<dbReference type="KEGG" id="jeo:JMA_03010"/>
<sequence>MKKKVIVFTVLSIAAAILIAVVIDRQTPTGSDFAAWMENTYAVECQNESCGVFEIETESGETVVLQTASGTYSPGPFVLDVNRVYLSFDDYAYRLEIHVKGFMDQFSLEKEVLRNIEKNES</sequence>
<dbReference type="STRING" id="1508404.JMA_03010"/>
<accession>A0A0B5AM31</accession>